<gene>
    <name evidence="1" type="ORF">MRATA1EN1_LOCUS26583</name>
</gene>
<keyword evidence="2" id="KW-1185">Reference proteome</keyword>
<dbReference type="EMBL" id="OX459943">
    <property type="protein sequence ID" value="CAI9177621.1"/>
    <property type="molecule type" value="Genomic_DNA"/>
</dbReference>
<sequence length="100" mass="11034">MSGFFHPTVPLWLSWYKKISTCNVGDLGSFPGLGGSPGEGKGYPLQYSSLENSMDYTVCGVTKRQTRLSDSHFHFLSLHILSERFSLAAVHSCGFFIALL</sequence>
<dbReference type="Proteomes" id="UP001176941">
    <property type="component" value="Chromosome 7"/>
</dbReference>
<organism evidence="1 2">
    <name type="scientific">Rangifer tarandus platyrhynchus</name>
    <name type="common">Svalbard reindeer</name>
    <dbReference type="NCBI Taxonomy" id="3082113"/>
    <lineage>
        <taxon>Eukaryota</taxon>
        <taxon>Metazoa</taxon>
        <taxon>Chordata</taxon>
        <taxon>Craniata</taxon>
        <taxon>Vertebrata</taxon>
        <taxon>Euteleostomi</taxon>
        <taxon>Mammalia</taxon>
        <taxon>Eutheria</taxon>
        <taxon>Laurasiatheria</taxon>
        <taxon>Artiodactyla</taxon>
        <taxon>Ruminantia</taxon>
        <taxon>Pecora</taxon>
        <taxon>Cervidae</taxon>
        <taxon>Odocoileinae</taxon>
        <taxon>Rangifer</taxon>
    </lineage>
</organism>
<protein>
    <submittedName>
        <fullName evidence="1">Uncharacterized protein</fullName>
    </submittedName>
</protein>
<evidence type="ECO:0000313" key="1">
    <source>
        <dbReference type="EMBL" id="CAI9177621.1"/>
    </source>
</evidence>
<reference evidence="1" key="1">
    <citation type="submission" date="2023-04" db="EMBL/GenBank/DDBJ databases">
        <authorList>
            <consortium name="ELIXIR-Norway"/>
        </authorList>
    </citation>
    <scope>NUCLEOTIDE SEQUENCE [LARGE SCALE GENOMIC DNA]</scope>
</reference>
<evidence type="ECO:0000313" key="2">
    <source>
        <dbReference type="Proteomes" id="UP001176941"/>
    </source>
</evidence>
<name>A0ABN8ZXB2_RANTA</name>
<accession>A0ABN8ZXB2</accession>
<proteinExistence type="predicted"/>